<dbReference type="RefSeq" id="WP_070905037.1">
    <property type="nucleotide sequence ID" value="NZ_CP016378.1"/>
</dbReference>
<evidence type="ECO:0000313" key="2">
    <source>
        <dbReference type="EMBL" id="OOH96045.1"/>
    </source>
</evidence>
<evidence type="ECO:0000256" key="1">
    <source>
        <dbReference type="SAM" id="SignalP"/>
    </source>
</evidence>
<accession>A0A1T3ICF4</accession>
<dbReference type="Proteomes" id="UP000188947">
    <property type="component" value="Unassembled WGS sequence"/>
</dbReference>
<dbReference type="AlphaFoldDB" id="A0A1T3ICF4"/>
<feature type="chain" id="PRO_5030034725" description="SprT-like domain-containing protein" evidence="1">
    <location>
        <begin position="21"/>
        <end position="473"/>
    </location>
</feature>
<comment type="caution">
    <text evidence="2">The sequence shown here is derived from an EMBL/GenBank/DDBJ whole genome shotgun (WGS) entry which is preliminary data.</text>
</comment>
<name>A0A1T3ICF4_ELIME</name>
<organism evidence="2 3">
    <name type="scientific">Elizabethkingia meningoseptica</name>
    <name type="common">Chryseobacterium meningosepticum</name>
    <dbReference type="NCBI Taxonomy" id="238"/>
    <lineage>
        <taxon>Bacteria</taxon>
        <taxon>Pseudomonadati</taxon>
        <taxon>Bacteroidota</taxon>
        <taxon>Flavobacteriia</taxon>
        <taxon>Flavobacteriales</taxon>
        <taxon>Weeksellaceae</taxon>
        <taxon>Elizabethkingia</taxon>
    </lineage>
</organism>
<sequence>MKKKLFYFLLLRVLILFLLASCRTEDSYIQHSQQKDMRFSVFVPKKEGESINYADGFAFLMKRHDSLHKTNLSGVNHESVIGIPIANKDKSIIVRRNNDAYIEFRVRSQTITEQDGEKWVVFPKVENSNVSDLVIATLSEKETKVVFALLNRNSEFYKELQPKFQLALDRFYLQLSTAALLKSNTKSANNWNNDPPVKEQEIEEVIIPGKPKDKDSDMPVVPINISYCINLVDCYVDSENIKNNSGGGAPSPGPFDEWMKNHINEGNLKDNKCANAVYQTLKSRAGLFYNLLGNFKGENSVLNLSFNVKYIPSERGTLITGQTYTEQIQNGYVRIDINTEALGSTALGIAKTFIHEMIHAKMFYDLVNAGWDGIKDIKEINPVSLPTLLRAYQEYKYEKGEDAQHKFMSEYYIPKIGRALAQFDGHEQNSSVYENLAWTGLQRTQAYEALSKAKRDKITEANNNFNRKAPCGK</sequence>
<dbReference type="STRING" id="238.BBD35_15385"/>
<dbReference type="eggNOG" id="ENOG503335T">
    <property type="taxonomic scope" value="Bacteria"/>
</dbReference>
<keyword evidence="1" id="KW-0732">Signal</keyword>
<feature type="signal peptide" evidence="1">
    <location>
        <begin position="1"/>
        <end position="20"/>
    </location>
</feature>
<proteinExistence type="predicted"/>
<dbReference type="OrthoDB" id="1450227at2"/>
<gene>
    <name evidence="2" type="ORF">BMF97_06725</name>
</gene>
<evidence type="ECO:0008006" key="4">
    <source>
        <dbReference type="Google" id="ProtNLM"/>
    </source>
</evidence>
<protein>
    <recommendedName>
        <fullName evidence="4">SprT-like domain-containing protein</fullName>
    </recommendedName>
</protein>
<keyword evidence="3" id="KW-1185">Reference proteome</keyword>
<evidence type="ECO:0000313" key="3">
    <source>
        <dbReference type="Proteomes" id="UP000188947"/>
    </source>
</evidence>
<reference evidence="2 3" key="1">
    <citation type="submission" date="2016-11" db="EMBL/GenBank/DDBJ databases">
        <title>Genome sequence and comparative genomic analysis of clinical strain Elizabethkingia meningoseptica 61421 PRCM.</title>
        <authorList>
            <person name="Wang M."/>
            <person name="Hu S."/>
            <person name="Cao L."/>
            <person name="Jiang T."/>
            <person name="Zhou Y."/>
            <person name="Ming D."/>
        </authorList>
    </citation>
    <scope>NUCLEOTIDE SEQUENCE [LARGE SCALE GENOMIC DNA]</scope>
    <source>
        <strain evidence="2 3">61421 PRCM</strain>
    </source>
</reference>
<dbReference type="EMBL" id="MPOG01000008">
    <property type="protein sequence ID" value="OOH96045.1"/>
    <property type="molecule type" value="Genomic_DNA"/>
</dbReference>